<protein>
    <recommendedName>
        <fullName evidence="3">CobQ/CobB/MinD/ParA nucleotide binding domain-containing protein</fullName>
    </recommendedName>
</protein>
<dbReference type="EMBL" id="NOXT01000127">
    <property type="protein sequence ID" value="OYQ23899.1"/>
    <property type="molecule type" value="Genomic_DNA"/>
</dbReference>
<organism evidence="1 2">
    <name type="scientific">Sandarakinorhabdus cyanobacteriorum</name>
    <dbReference type="NCBI Taxonomy" id="1981098"/>
    <lineage>
        <taxon>Bacteria</taxon>
        <taxon>Pseudomonadati</taxon>
        <taxon>Pseudomonadota</taxon>
        <taxon>Alphaproteobacteria</taxon>
        <taxon>Sphingomonadales</taxon>
        <taxon>Sphingosinicellaceae</taxon>
        <taxon>Sandarakinorhabdus</taxon>
    </lineage>
</organism>
<dbReference type="Proteomes" id="UP000216991">
    <property type="component" value="Unassembled WGS sequence"/>
</dbReference>
<reference evidence="1 2" key="1">
    <citation type="submission" date="2017-07" db="EMBL/GenBank/DDBJ databases">
        <title>Sandarakinorhabdus cyanobacteriorum sp. nov., a novel bacterium isolated from cyanobacterial aggregates in a eutrophic lake.</title>
        <authorList>
            <person name="Cai H."/>
        </authorList>
    </citation>
    <scope>NUCLEOTIDE SEQUENCE [LARGE SCALE GENOMIC DNA]</scope>
    <source>
        <strain evidence="1 2">TH057</strain>
    </source>
</reference>
<evidence type="ECO:0000313" key="2">
    <source>
        <dbReference type="Proteomes" id="UP000216991"/>
    </source>
</evidence>
<keyword evidence="2" id="KW-1185">Reference proteome</keyword>
<evidence type="ECO:0000313" key="1">
    <source>
        <dbReference type="EMBL" id="OYQ23899.1"/>
    </source>
</evidence>
<gene>
    <name evidence="1" type="ORF">CHU93_16750</name>
</gene>
<comment type="caution">
    <text evidence="1">The sequence shown here is derived from an EMBL/GenBank/DDBJ whole genome shotgun (WGS) entry which is preliminary data.</text>
</comment>
<name>A0A255Y3R4_9SPHN</name>
<dbReference type="AlphaFoldDB" id="A0A255Y3R4"/>
<proteinExistence type="predicted"/>
<sequence>MVSIALVALLRQEGRQVILVEGDAANSEAYMAYCGSSDVRCEPILLDRQEGWLELVDLIEANAEYDIVINTGARQEEEVDTTLPFLVECLNSLERTIQVYWAMNRQQDSLNQIGAFADRWPDVPLYAIRNLYFGEPDDFKPFNGDQALITDLRKRGAVVDLAVLAKRVVDRIYNERQPPHVIIEEGVVADRIEMQRWLKRVREALGDAISA</sequence>
<evidence type="ECO:0008006" key="3">
    <source>
        <dbReference type="Google" id="ProtNLM"/>
    </source>
</evidence>
<accession>A0A255Y3R4</accession>